<evidence type="ECO:0000313" key="1">
    <source>
        <dbReference type="EMBL" id="KYC44379.1"/>
    </source>
</evidence>
<accession>A0A150IHF9</accession>
<sequence length="89" mass="10506">MKFRSDAIERYDEYEKQAWDIGFIVDYGGIVETNNGSKYITIKKLEDESYLYGSRKIKNLNRLVDIILDKLTKGRYFMLVSEGNNRELL</sequence>
<comment type="caution">
    <text evidence="1">The sequence shown here is derived from an EMBL/GenBank/DDBJ whole genome shotgun (WGS) entry which is preliminary data.</text>
</comment>
<evidence type="ECO:0000313" key="2">
    <source>
        <dbReference type="Proteomes" id="UP000092401"/>
    </source>
</evidence>
<proteinExistence type="predicted"/>
<protein>
    <submittedName>
        <fullName evidence="1">Uncharacterized protein</fullName>
    </submittedName>
</protein>
<name>A0A150IHF9_9EURY</name>
<dbReference type="AlphaFoldDB" id="A0A150IHF9"/>
<dbReference type="EMBL" id="LNGE01000072">
    <property type="protein sequence ID" value="KYC44379.1"/>
    <property type="molecule type" value="Genomic_DNA"/>
</dbReference>
<gene>
    <name evidence="1" type="ORF">APG10_01778</name>
</gene>
<reference evidence="1 2" key="1">
    <citation type="journal article" date="2016" name="ISME J.">
        <title>Chasing the elusive Euryarchaeota class WSA2: genomes reveal a uniquely fastidious methyl-reducing methanogen.</title>
        <authorList>
            <person name="Nobu M.K."/>
            <person name="Narihiro T."/>
            <person name="Kuroda K."/>
            <person name="Mei R."/>
            <person name="Liu W.T."/>
        </authorList>
    </citation>
    <scope>NUCLEOTIDE SEQUENCE [LARGE SCALE GENOMIC DNA]</scope>
    <source>
        <strain evidence="1">B03fssc0709_Meth_Bin005</strain>
    </source>
</reference>
<dbReference type="Proteomes" id="UP000092401">
    <property type="component" value="Unassembled WGS sequence"/>
</dbReference>
<organism evidence="1 2">
    <name type="scientific">Candidatus Methanofastidiosum methylothiophilum</name>
    <dbReference type="NCBI Taxonomy" id="1705564"/>
    <lineage>
        <taxon>Archaea</taxon>
        <taxon>Methanobacteriati</taxon>
        <taxon>Methanobacteriota</taxon>
        <taxon>Stenosarchaea group</taxon>
        <taxon>Candidatus Methanofastidiosia</taxon>
        <taxon>Candidatus Methanofastidiosales</taxon>
        <taxon>Candidatus Methanofastidiosaceae</taxon>
        <taxon>Candidatus Methanofastidiosum</taxon>
    </lineage>
</organism>